<dbReference type="RefSeq" id="XP_018126413.1">
    <property type="nucleotide sequence ID" value="XM_018279092.2"/>
</dbReference>
<dbReference type="AlphaFoldDB" id="A0A1B8GA27"/>
<accession>A0A1B8GA27</accession>
<feature type="domain" description="NAD(P)-binding" evidence="3">
    <location>
        <begin position="9"/>
        <end position="224"/>
    </location>
</feature>
<dbReference type="Gene3D" id="3.40.50.720">
    <property type="entry name" value="NAD(P)-binding Rossmann-like Domain"/>
    <property type="match status" value="1"/>
</dbReference>
<evidence type="ECO:0000259" key="3">
    <source>
        <dbReference type="Pfam" id="PF13460"/>
    </source>
</evidence>
<dbReference type="InterPro" id="IPR016040">
    <property type="entry name" value="NAD(P)-bd_dom"/>
</dbReference>
<reference evidence="4 5" key="1">
    <citation type="submission" date="2016-03" db="EMBL/GenBank/DDBJ databases">
        <title>Comparative genomics of Pseudogymnoascus destructans, the fungus causing white-nose syndrome of bats.</title>
        <authorList>
            <person name="Palmer J.M."/>
            <person name="Drees K.P."/>
            <person name="Foster J.T."/>
            <person name="Lindner D.L."/>
        </authorList>
    </citation>
    <scope>NUCLEOTIDE SEQUENCE [LARGE SCALE GENOMIC DNA]</scope>
    <source>
        <strain evidence="4 5">UAMH 10579</strain>
    </source>
</reference>
<proteinExistence type="inferred from homology"/>
<feature type="signal peptide" evidence="2">
    <location>
        <begin position="1"/>
        <end position="31"/>
    </location>
</feature>
<comment type="similarity">
    <text evidence="1">Belongs to the avfA family.</text>
</comment>
<dbReference type="OrthoDB" id="10254604at2759"/>
<dbReference type="PANTHER" id="PTHR15020">
    <property type="entry name" value="FLAVIN REDUCTASE-RELATED"/>
    <property type="match status" value="1"/>
</dbReference>
<keyword evidence="2" id="KW-0732">Signal</keyword>
<gene>
    <name evidence="4" type="ORF">VE01_09680</name>
</gene>
<protein>
    <recommendedName>
        <fullName evidence="3">NAD(P)-binding domain-containing protein</fullName>
    </recommendedName>
</protein>
<evidence type="ECO:0000256" key="1">
    <source>
        <dbReference type="ARBA" id="ARBA00038376"/>
    </source>
</evidence>
<organism evidence="4 5">
    <name type="scientific">Pseudogymnoascus verrucosus</name>
    <dbReference type="NCBI Taxonomy" id="342668"/>
    <lineage>
        <taxon>Eukaryota</taxon>
        <taxon>Fungi</taxon>
        <taxon>Dikarya</taxon>
        <taxon>Ascomycota</taxon>
        <taxon>Pezizomycotina</taxon>
        <taxon>Leotiomycetes</taxon>
        <taxon>Thelebolales</taxon>
        <taxon>Thelebolaceae</taxon>
        <taxon>Pseudogymnoascus</taxon>
    </lineage>
</organism>
<evidence type="ECO:0000313" key="5">
    <source>
        <dbReference type="Proteomes" id="UP000091956"/>
    </source>
</evidence>
<dbReference type="SUPFAM" id="SSF51735">
    <property type="entry name" value="NAD(P)-binding Rossmann-fold domains"/>
    <property type="match status" value="1"/>
</dbReference>
<dbReference type="EMBL" id="KV460263">
    <property type="protein sequence ID" value="OBT92680.1"/>
    <property type="molecule type" value="Genomic_DNA"/>
</dbReference>
<reference evidence="5" key="2">
    <citation type="journal article" date="2018" name="Nat. Commun.">
        <title>Extreme sensitivity to ultraviolet light in the fungal pathogen causing white-nose syndrome of bats.</title>
        <authorList>
            <person name="Palmer J.M."/>
            <person name="Drees K.P."/>
            <person name="Foster J.T."/>
            <person name="Lindner D.L."/>
        </authorList>
    </citation>
    <scope>NUCLEOTIDE SEQUENCE [LARGE SCALE GENOMIC DNA]</scope>
    <source>
        <strain evidence="5">UAMH 10579</strain>
    </source>
</reference>
<dbReference type="Proteomes" id="UP000091956">
    <property type="component" value="Unassembled WGS sequence"/>
</dbReference>
<evidence type="ECO:0000256" key="2">
    <source>
        <dbReference type="SAM" id="SignalP"/>
    </source>
</evidence>
<evidence type="ECO:0000313" key="4">
    <source>
        <dbReference type="EMBL" id="OBT92680.1"/>
    </source>
</evidence>
<keyword evidence="5" id="KW-1185">Reference proteome</keyword>
<dbReference type="Pfam" id="PF13460">
    <property type="entry name" value="NAD_binding_10"/>
    <property type="match status" value="1"/>
</dbReference>
<feature type="chain" id="PRO_5008608365" description="NAD(P)-binding domain-containing protein" evidence="2">
    <location>
        <begin position="32"/>
        <end position="279"/>
    </location>
</feature>
<dbReference type="PANTHER" id="PTHR15020:SF50">
    <property type="entry name" value="UPF0659 PROTEIN YMR090W"/>
    <property type="match status" value="1"/>
</dbReference>
<dbReference type="GeneID" id="28843066"/>
<dbReference type="STRING" id="342668.A0A1B8GA27"/>
<dbReference type="InterPro" id="IPR036291">
    <property type="entry name" value="NAD(P)-bd_dom_sf"/>
</dbReference>
<sequence length="279" mass="29639">MPPHILLLGAHGKIALQLLPLLLTRSWSVTALIRDPSQTAAILATKPPSATGTLDVLVDSLDAIRTTADATRVLDKSRADWVVWAAGAGGKGGADRTNAVDRDAAIAFARAAAGEGRVKKFLLISALSVRRHAAPWWSKEAAEKVKKAADSLAVYSAAKLEADEVLTVVGEERRREDKGFSYIILRPGTLTDGEATGRVEFGRTEGPGKVARGDVAAVAAEVLGREGANGWYDLLGGEGKVEEEVERVVREGVDAREGESVEEMKGALERAIAREEVKA</sequence>
<name>A0A1B8GA27_9PEZI</name>